<proteinExistence type="inferred from homology"/>
<dbReference type="InterPro" id="IPR036390">
    <property type="entry name" value="WH_DNA-bd_sf"/>
</dbReference>
<evidence type="ECO:0000256" key="6">
    <source>
        <dbReference type="ARBA" id="ARBA00023125"/>
    </source>
</evidence>
<comment type="similarity">
    <text evidence="1">In the C-terminal section; belongs to the class-I pyridoxal-phosphate-dependent aminotransferase family.</text>
</comment>
<dbReference type="Proteomes" id="UP000509782">
    <property type="component" value="Chromosome"/>
</dbReference>
<evidence type="ECO:0000313" key="9">
    <source>
        <dbReference type="EMBL" id="QKQ45334.1"/>
    </source>
</evidence>
<sequence length="470" mass="51241">MKRYERLTEEITASIRSGLLQAGDRLPSVRQTSASRGVSPSTVFKAYYLLEARGLIRARDRSGYYVLRAPHATLPEPDGLSSASAGRHPVDVSDNVLQVLNATLRRDMLPFGSAFPSPSLLPYGRLAKFMAATVQRLDPWGSIDDLSPGDAALRRAIALRYLADGLSVPVDDIIITNGALDALNLSLAAVTQPGDAVIVESPTFYAALQSLERNHLHAIEVATHPREGIDLQALEAAILRHRPRACWLMTTFQNPLGSLMPDDKKEALVRLLAQHDVALIEDDVYGELYFGENRPRPAKAFDRDGIVMHCSSFSKTLAPGYRVGWVAAGRYTRQIMRNKLTTSLATAAPTQAAIAAYLEKGGFDRHLRQFRQALAQQQGELLQAIARYFPKGTRATRPAGGYFVWVELPPHIDTLKLHRAALGHGISIAPGPLFSASGAFGNFLRLNGGHPWNPEMEQGMATLGKLLAGG</sequence>
<dbReference type="Pfam" id="PF00392">
    <property type="entry name" value="GntR"/>
    <property type="match status" value="1"/>
</dbReference>
<dbReference type="Gene3D" id="3.40.640.10">
    <property type="entry name" value="Type I PLP-dependent aspartate aminotransferase-like (Major domain)"/>
    <property type="match status" value="1"/>
</dbReference>
<dbReference type="GO" id="GO:0003677">
    <property type="term" value="F:DNA binding"/>
    <property type="evidence" value="ECO:0007669"/>
    <property type="project" value="UniProtKB-KW"/>
</dbReference>
<evidence type="ECO:0000313" key="10">
    <source>
        <dbReference type="EMBL" id="XAN14186.1"/>
    </source>
</evidence>
<keyword evidence="5" id="KW-0805">Transcription regulation</keyword>
<dbReference type="InterPro" id="IPR015422">
    <property type="entry name" value="PyrdxlP-dep_Trfase_small"/>
</dbReference>
<dbReference type="SUPFAM" id="SSF46785">
    <property type="entry name" value="Winged helix' DNA-binding domain"/>
    <property type="match status" value="1"/>
</dbReference>
<dbReference type="SMART" id="SM00345">
    <property type="entry name" value="HTH_GNTR"/>
    <property type="match status" value="1"/>
</dbReference>
<accession>A0A427WZA8</accession>
<dbReference type="InterPro" id="IPR015424">
    <property type="entry name" value="PyrdxlP-dep_Trfase"/>
</dbReference>
<dbReference type="InterPro" id="IPR051446">
    <property type="entry name" value="HTH_trans_reg/aminotransferase"/>
</dbReference>
<dbReference type="Gene3D" id="3.90.1150.10">
    <property type="entry name" value="Aspartate Aminotransferase, domain 1"/>
    <property type="match status" value="1"/>
</dbReference>
<evidence type="ECO:0000313" key="11">
    <source>
        <dbReference type="Proteomes" id="UP000509782"/>
    </source>
</evidence>
<evidence type="ECO:0000256" key="5">
    <source>
        <dbReference type="ARBA" id="ARBA00023015"/>
    </source>
</evidence>
<dbReference type="CDD" id="cd00609">
    <property type="entry name" value="AAT_like"/>
    <property type="match status" value="1"/>
</dbReference>
<keyword evidence="2 9" id="KW-0032">Aminotransferase</keyword>
<keyword evidence="6" id="KW-0238">DNA-binding</keyword>
<evidence type="ECO:0000313" key="12">
    <source>
        <dbReference type="Proteomes" id="UP001446337"/>
    </source>
</evidence>
<reference evidence="10 12" key="2">
    <citation type="submission" date="2024-05" db="EMBL/GenBank/DDBJ databases">
        <title>Achromobacter denitrificans. BP1, complete genome.</title>
        <authorList>
            <person name="Zhang B."/>
        </authorList>
    </citation>
    <scope>NUCLEOTIDE SEQUENCE [LARGE SCALE GENOMIC DNA]</scope>
    <source>
        <strain evidence="10 12">BP1</strain>
    </source>
</reference>
<name>A0A427WZA8_ACHDE</name>
<dbReference type="RefSeq" id="WP_062679942.1">
    <property type="nucleotide sequence ID" value="NZ_BLWG01000389.1"/>
</dbReference>
<dbReference type="Pfam" id="PF00155">
    <property type="entry name" value="Aminotran_1_2"/>
    <property type="match status" value="1"/>
</dbReference>
<dbReference type="GO" id="GO:0003700">
    <property type="term" value="F:DNA-binding transcription factor activity"/>
    <property type="evidence" value="ECO:0007669"/>
    <property type="project" value="InterPro"/>
</dbReference>
<reference evidence="9 11" key="1">
    <citation type="submission" date="2020-05" db="EMBL/GenBank/DDBJ databases">
        <title>FDA dAtabase for Regulatory Grade micrObial Sequences (FDA-ARGOS): Supporting development and validation of Infectious Disease Dx tests.</title>
        <authorList>
            <person name="Sproer C."/>
            <person name="Gronow S."/>
            <person name="Severitt S."/>
            <person name="Schroder I."/>
            <person name="Tallon L."/>
            <person name="Sadzewicz L."/>
            <person name="Zhao X."/>
            <person name="Vavikolanu K."/>
            <person name="Mehta A."/>
            <person name="Aluvathingal J."/>
            <person name="Nadendla S."/>
            <person name="Myers T."/>
            <person name="Yan Y."/>
            <person name="Sichtig H."/>
        </authorList>
    </citation>
    <scope>NUCLEOTIDE SEQUENCE [LARGE SCALE GENOMIC DNA]</scope>
    <source>
        <strain evidence="9 11">FDAARGOS_787</strain>
    </source>
</reference>
<keyword evidence="3 9" id="KW-0808">Transferase</keyword>
<evidence type="ECO:0000256" key="7">
    <source>
        <dbReference type="ARBA" id="ARBA00023163"/>
    </source>
</evidence>
<dbReference type="InterPro" id="IPR004839">
    <property type="entry name" value="Aminotransferase_I/II_large"/>
</dbReference>
<dbReference type="FunFam" id="3.40.640.10:FF:000023">
    <property type="entry name" value="Transcriptional regulator, GntR family"/>
    <property type="match status" value="1"/>
</dbReference>
<dbReference type="STRING" id="32002.BVK87_00705"/>
<dbReference type="EMBL" id="CP054569">
    <property type="protein sequence ID" value="QKQ45334.1"/>
    <property type="molecule type" value="Genomic_DNA"/>
</dbReference>
<dbReference type="Gene3D" id="1.10.10.10">
    <property type="entry name" value="Winged helix-like DNA-binding domain superfamily/Winged helix DNA-binding domain"/>
    <property type="match status" value="1"/>
</dbReference>
<evidence type="ECO:0000259" key="8">
    <source>
        <dbReference type="PROSITE" id="PS50949"/>
    </source>
</evidence>
<evidence type="ECO:0000256" key="2">
    <source>
        <dbReference type="ARBA" id="ARBA00022576"/>
    </source>
</evidence>
<feature type="domain" description="HTH gntR-type" evidence="8">
    <location>
        <begin position="1"/>
        <end position="69"/>
    </location>
</feature>
<keyword evidence="7" id="KW-0804">Transcription</keyword>
<dbReference type="GO" id="GO:0008483">
    <property type="term" value="F:transaminase activity"/>
    <property type="evidence" value="ECO:0007669"/>
    <property type="project" value="UniProtKB-KW"/>
</dbReference>
<keyword evidence="4" id="KW-0663">Pyridoxal phosphate</keyword>
<dbReference type="EMBL" id="CP154792">
    <property type="protein sequence ID" value="XAN14186.1"/>
    <property type="molecule type" value="Genomic_DNA"/>
</dbReference>
<evidence type="ECO:0000256" key="3">
    <source>
        <dbReference type="ARBA" id="ARBA00022679"/>
    </source>
</evidence>
<dbReference type="InterPro" id="IPR015421">
    <property type="entry name" value="PyrdxlP-dep_Trfase_major"/>
</dbReference>
<dbReference type="OrthoDB" id="9804020at2"/>
<dbReference type="GO" id="GO:0030170">
    <property type="term" value="F:pyridoxal phosphate binding"/>
    <property type="evidence" value="ECO:0007669"/>
    <property type="project" value="InterPro"/>
</dbReference>
<dbReference type="CDD" id="cd07377">
    <property type="entry name" value="WHTH_GntR"/>
    <property type="match status" value="1"/>
</dbReference>
<gene>
    <name evidence="10" type="ORF">AAIK43_22725</name>
    <name evidence="9" type="ORF">FOC81_00815</name>
</gene>
<evidence type="ECO:0000256" key="4">
    <source>
        <dbReference type="ARBA" id="ARBA00022898"/>
    </source>
</evidence>
<protein>
    <submittedName>
        <fullName evidence="9">PLP-dependent aminotransferase family protein</fullName>
    </submittedName>
</protein>
<keyword evidence="12" id="KW-1185">Reference proteome</keyword>
<dbReference type="Proteomes" id="UP001446337">
    <property type="component" value="Chromosome"/>
</dbReference>
<dbReference type="PANTHER" id="PTHR46577:SF2">
    <property type="entry name" value="TRANSCRIPTIONAL REGULATORY PROTEIN"/>
    <property type="match status" value="1"/>
</dbReference>
<dbReference type="SUPFAM" id="SSF53383">
    <property type="entry name" value="PLP-dependent transferases"/>
    <property type="match status" value="1"/>
</dbReference>
<dbReference type="GeneID" id="92844109"/>
<dbReference type="PANTHER" id="PTHR46577">
    <property type="entry name" value="HTH-TYPE TRANSCRIPTIONAL REGULATORY PROTEIN GABR"/>
    <property type="match status" value="1"/>
</dbReference>
<evidence type="ECO:0000256" key="1">
    <source>
        <dbReference type="ARBA" id="ARBA00005384"/>
    </source>
</evidence>
<dbReference type="AlphaFoldDB" id="A0A427WZA8"/>
<organism evidence="9 11">
    <name type="scientific">Achromobacter denitrificans</name>
    <name type="common">Alcaligenes denitrificans</name>
    <dbReference type="NCBI Taxonomy" id="32002"/>
    <lineage>
        <taxon>Bacteria</taxon>
        <taxon>Pseudomonadati</taxon>
        <taxon>Pseudomonadota</taxon>
        <taxon>Betaproteobacteria</taxon>
        <taxon>Burkholderiales</taxon>
        <taxon>Alcaligenaceae</taxon>
        <taxon>Achromobacter</taxon>
    </lineage>
</organism>
<dbReference type="InterPro" id="IPR036388">
    <property type="entry name" value="WH-like_DNA-bd_sf"/>
</dbReference>
<dbReference type="InterPro" id="IPR000524">
    <property type="entry name" value="Tscrpt_reg_HTH_GntR"/>
</dbReference>
<dbReference type="PROSITE" id="PS50949">
    <property type="entry name" value="HTH_GNTR"/>
    <property type="match status" value="1"/>
</dbReference>